<dbReference type="Proteomes" id="UP000470384">
    <property type="component" value="Unassembled WGS sequence"/>
</dbReference>
<gene>
    <name evidence="1" type="ORF">GTQ45_10270</name>
</gene>
<dbReference type="Pfam" id="PF07310">
    <property type="entry name" value="PAS_5"/>
    <property type="match status" value="1"/>
</dbReference>
<keyword evidence="2" id="KW-1185">Reference proteome</keyword>
<proteinExistence type="predicted"/>
<evidence type="ECO:0000313" key="1">
    <source>
        <dbReference type="EMBL" id="NBG96116.1"/>
    </source>
</evidence>
<evidence type="ECO:0000313" key="2">
    <source>
        <dbReference type="Proteomes" id="UP000470384"/>
    </source>
</evidence>
<reference evidence="1 2" key="1">
    <citation type="journal article" date="2016" name="Int. J. Syst. Evol. Microbiol.">
        <title>Pyruvatibacter mobilis gen. nov., sp. nov., a marine bacterium from the culture broth of Picochlorum sp. 122.</title>
        <authorList>
            <person name="Wang G."/>
            <person name="Tang M."/>
            <person name="Wu H."/>
            <person name="Dai S."/>
            <person name="Li T."/>
            <person name="Chen C."/>
            <person name="He H."/>
            <person name="Fan J."/>
            <person name="Xiang W."/>
            <person name="Li X."/>
        </authorList>
    </citation>
    <scope>NUCLEOTIDE SEQUENCE [LARGE SCALE GENOMIC DNA]</scope>
    <source>
        <strain evidence="1 2">GYP-11</strain>
    </source>
</reference>
<accession>A0A845QD43</accession>
<dbReference type="EMBL" id="WXYQ01000006">
    <property type="protein sequence ID" value="NBG96116.1"/>
    <property type="molecule type" value="Genomic_DNA"/>
</dbReference>
<dbReference type="RefSeq" id="WP_160588072.1">
    <property type="nucleotide sequence ID" value="NZ_BMHN01000001.1"/>
</dbReference>
<dbReference type="InterPro" id="IPR009922">
    <property type="entry name" value="DUF1457"/>
</dbReference>
<comment type="caution">
    <text evidence="1">The sequence shown here is derived from an EMBL/GenBank/DDBJ whole genome shotgun (WGS) entry which is preliminary data.</text>
</comment>
<dbReference type="AlphaFoldDB" id="A0A845QD43"/>
<name>A0A845QD43_9HYPH</name>
<dbReference type="OrthoDB" id="8480244at2"/>
<organism evidence="1 2">
    <name type="scientific">Pyruvatibacter mobilis</name>
    <dbReference type="NCBI Taxonomy" id="1712261"/>
    <lineage>
        <taxon>Bacteria</taxon>
        <taxon>Pseudomonadati</taxon>
        <taxon>Pseudomonadota</taxon>
        <taxon>Alphaproteobacteria</taxon>
        <taxon>Hyphomicrobiales</taxon>
        <taxon>Parvibaculaceae</taxon>
        <taxon>Pyruvatibacter</taxon>
    </lineage>
</organism>
<dbReference type="GeneID" id="300654827"/>
<sequence>MAKLPEGLNVEWTASDTDRPAHPSNVRLHDYYLAKKPADGLPGRADFDLLDLYDIAPGLFIIEQDPDNRGGIRYRLVGSDIEARLGISLTGRGTGAFTEPVSERLQSLYEDIFTNQTIHILRGRFVGSGIEHVDYESFLLPMRARDGHSVNIIGGMFAFD</sequence>
<protein>
    <submittedName>
        <fullName evidence="1">PAS domain-containing protein</fullName>
    </submittedName>
</protein>